<feature type="region of interest" description="Disordered" evidence="1">
    <location>
        <begin position="156"/>
        <end position="175"/>
    </location>
</feature>
<reference evidence="2" key="1">
    <citation type="journal article" date="2015" name="Nature">
        <title>Complex archaea that bridge the gap between prokaryotes and eukaryotes.</title>
        <authorList>
            <person name="Spang A."/>
            <person name="Saw J.H."/>
            <person name="Jorgensen S.L."/>
            <person name="Zaremba-Niedzwiedzka K."/>
            <person name="Martijn J."/>
            <person name="Lind A.E."/>
            <person name="van Eijk R."/>
            <person name="Schleper C."/>
            <person name="Guy L."/>
            <person name="Ettema T.J."/>
        </authorList>
    </citation>
    <scope>NUCLEOTIDE SEQUENCE</scope>
</reference>
<dbReference type="EMBL" id="LAZR01005527">
    <property type="protein sequence ID" value="KKM99175.1"/>
    <property type="molecule type" value="Genomic_DNA"/>
</dbReference>
<organism evidence="2">
    <name type="scientific">marine sediment metagenome</name>
    <dbReference type="NCBI Taxonomy" id="412755"/>
    <lineage>
        <taxon>unclassified sequences</taxon>
        <taxon>metagenomes</taxon>
        <taxon>ecological metagenomes</taxon>
    </lineage>
</organism>
<comment type="caution">
    <text evidence="2">The sequence shown here is derived from an EMBL/GenBank/DDBJ whole genome shotgun (WGS) entry which is preliminary data.</text>
</comment>
<accession>A0A0F9PDR3</accession>
<proteinExistence type="predicted"/>
<evidence type="ECO:0000256" key="1">
    <source>
        <dbReference type="SAM" id="MobiDB-lite"/>
    </source>
</evidence>
<name>A0A0F9PDR3_9ZZZZ</name>
<feature type="non-terminal residue" evidence="2">
    <location>
        <position position="175"/>
    </location>
</feature>
<protein>
    <submittedName>
        <fullName evidence="2">Uncharacterized protein</fullName>
    </submittedName>
</protein>
<feature type="compositionally biased region" description="Polar residues" evidence="1">
    <location>
        <begin position="165"/>
        <end position="175"/>
    </location>
</feature>
<sequence>MERFVTRGTQMLLPSSEFFEVYPGDEMDDEAGKRAEATRAYLVYLFRKKIRTYSLVKQLLRCFLLYSRAVIKTGVRVERSGNESLVWPTVRAVDPFMFHTWPETCTNIEDAQMVIEDNMMPWETYKANMTRGVVDQIKREDLSKVDWPQHVIKRLSDQGIPSPDDMSSTPQANTD</sequence>
<dbReference type="AlphaFoldDB" id="A0A0F9PDR3"/>
<gene>
    <name evidence="2" type="ORF">LCGC14_1150570</name>
</gene>
<evidence type="ECO:0000313" key="2">
    <source>
        <dbReference type="EMBL" id="KKM99175.1"/>
    </source>
</evidence>